<gene>
    <name evidence="1" type="ORF">H9888_04485</name>
</gene>
<accession>A0A9D1TYY2</accession>
<protein>
    <submittedName>
        <fullName evidence="1">Uncharacterized protein</fullName>
    </submittedName>
</protein>
<sequence>MLELTPQVEADCVSSRQPGAARMRRAEKLTHSGSIFPSAGSGLHKVALY</sequence>
<evidence type="ECO:0000313" key="1">
    <source>
        <dbReference type="EMBL" id="HIW10744.1"/>
    </source>
</evidence>
<name>A0A9D1TYY2_9BACT</name>
<dbReference type="AlphaFoldDB" id="A0A9D1TYY2"/>
<organism evidence="1 2">
    <name type="scientific">Candidatus Rikenella faecigallinarum</name>
    <dbReference type="NCBI Taxonomy" id="2838745"/>
    <lineage>
        <taxon>Bacteria</taxon>
        <taxon>Pseudomonadati</taxon>
        <taxon>Bacteroidota</taxon>
        <taxon>Bacteroidia</taxon>
        <taxon>Bacteroidales</taxon>
        <taxon>Rikenellaceae</taxon>
        <taxon>Rikenella</taxon>
    </lineage>
</organism>
<reference evidence="1" key="1">
    <citation type="journal article" date="2021" name="PeerJ">
        <title>Extensive microbial diversity within the chicken gut microbiome revealed by metagenomics and culture.</title>
        <authorList>
            <person name="Gilroy R."/>
            <person name="Ravi A."/>
            <person name="Getino M."/>
            <person name="Pursley I."/>
            <person name="Horton D.L."/>
            <person name="Alikhan N.F."/>
            <person name="Baker D."/>
            <person name="Gharbi K."/>
            <person name="Hall N."/>
            <person name="Watson M."/>
            <person name="Adriaenssens E.M."/>
            <person name="Foster-Nyarko E."/>
            <person name="Jarju S."/>
            <person name="Secka A."/>
            <person name="Antonio M."/>
            <person name="Oren A."/>
            <person name="Chaudhuri R.R."/>
            <person name="La Ragione R."/>
            <person name="Hildebrand F."/>
            <person name="Pallen M.J."/>
        </authorList>
    </citation>
    <scope>NUCLEOTIDE SEQUENCE</scope>
    <source>
        <strain evidence="1">ChiBcec15-1070</strain>
    </source>
</reference>
<evidence type="ECO:0000313" key="2">
    <source>
        <dbReference type="Proteomes" id="UP000823926"/>
    </source>
</evidence>
<comment type="caution">
    <text evidence="1">The sequence shown here is derived from an EMBL/GenBank/DDBJ whole genome shotgun (WGS) entry which is preliminary data.</text>
</comment>
<reference evidence="1" key="2">
    <citation type="submission" date="2021-04" db="EMBL/GenBank/DDBJ databases">
        <authorList>
            <person name="Gilroy R."/>
        </authorList>
    </citation>
    <scope>NUCLEOTIDE SEQUENCE</scope>
    <source>
        <strain evidence="1">ChiBcec15-1070</strain>
    </source>
</reference>
<dbReference type="EMBL" id="DXHL01000021">
    <property type="protein sequence ID" value="HIW10744.1"/>
    <property type="molecule type" value="Genomic_DNA"/>
</dbReference>
<proteinExistence type="predicted"/>
<dbReference type="Proteomes" id="UP000823926">
    <property type="component" value="Unassembled WGS sequence"/>
</dbReference>